<evidence type="ECO:0000256" key="1">
    <source>
        <dbReference type="ARBA" id="ARBA00022679"/>
    </source>
</evidence>
<feature type="domain" description="Nucleotidyl transferase" evidence="7">
    <location>
        <begin position="8"/>
        <end position="220"/>
    </location>
</feature>
<evidence type="ECO:0000313" key="8">
    <source>
        <dbReference type="EMBL" id="HGU47478.1"/>
    </source>
</evidence>
<name>A0A7C4S1H0_UNCW3</name>
<dbReference type="Gene3D" id="3.90.550.10">
    <property type="entry name" value="Spore Coat Polysaccharide Biosynthesis Protein SpsA, Chain A"/>
    <property type="match status" value="1"/>
</dbReference>
<dbReference type="InterPro" id="IPR029044">
    <property type="entry name" value="Nucleotide-diphossugar_trans"/>
</dbReference>
<keyword evidence="2" id="KW-0548">Nucleotidyltransferase</keyword>
<comment type="caution">
    <text evidence="8">The sequence shown here is derived from an EMBL/GenBank/DDBJ whole genome shotgun (WGS) entry which is preliminary data.</text>
</comment>
<evidence type="ECO:0000256" key="6">
    <source>
        <dbReference type="ARBA" id="ARBA00049628"/>
    </source>
</evidence>
<sequence>MSINNYQAVVLAAGRSRRIGIPYSKVFLPYKNQPIIIYLLKKLLKIKRIEKIIVVLNEEGIKETRERYRNFFSNKKILIACQEEPKGTGDAFLKALTYLKEKDKVIVLCGDTPLIKKGTIEKMIKLAEKEKPGILLLTAILKNPTGYGRILRNEKKEILAIVEEKNVSPEIKKIKEVNSGCYLFDLAVIYNLIREIKENCITKEYYLTDLIELAIQKKIKVMGIRTEAAEIKGINTYKDYLSLIK</sequence>
<keyword evidence="1" id="KW-0808">Transferase</keyword>
<comment type="catalytic activity">
    <reaction evidence="4">
        <text>alpha-D-glucosamine 1-phosphate + acetyl-CoA = N-acetyl-alpha-D-glucosamine 1-phosphate + CoA + H(+)</text>
        <dbReference type="Rhea" id="RHEA:13725"/>
        <dbReference type="ChEBI" id="CHEBI:15378"/>
        <dbReference type="ChEBI" id="CHEBI:57287"/>
        <dbReference type="ChEBI" id="CHEBI:57288"/>
        <dbReference type="ChEBI" id="CHEBI:57776"/>
        <dbReference type="ChEBI" id="CHEBI:58516"/>
        <dbReference type="EC" id="2.3.1.157"/>
    </reaction>
</comment>
<comment type="catalytic activity">
    <reaction evidence="5">
        <text>N-acetyl-alpha-D-glucosamine 1-phosphate + UTP + H(+) = UDP-N-acetyl-alpha-D-glucosamine + diphosphate</text>
        <dbReference type="Rhea" id="RHEA:13509"/>
        <dbReference type="ChEBI" id="CHEBI:15378"/>
        <dbReference type="ChEBI" id="CHEBI:33019"/>
        <dbReference type="ChEBI" id="CHEBI:46398"/>
        <dbReference type="ChEBI" id="CHEBI:57705"/>
        <dbReference type="ChEBI" id="CHEBI:57776"/>
        <dbReference type="EC" id="2.7.7.23"/>
    </reaction>
</comment>
<dbReference type="PANTHER" id="PTHR43584">
    <property type="entry name" value="NUCLEOTIDYL TRANSFERASE"/>
    <property type="match status" value="1"/>
</dbReference>
<dbReference type="InterPro" id="IPR005835">
    <property type="entry name" value="NTP_transferase_dom"/>
</dbReference>
<dbReference type="InterPro" id="IPR050065">
    <property type="entry name" value="GlmU-like"/>
</dbReference>
<reference evidence="8" key="1">
    <citation type="journal article" date="2020" name="mSystems">
        <title>Genome- and Community-Level Interaction Insights into Carbon Utilization and Element Cycling Functions of Hydrothermarchaeota in Hydrothermal Sediment.</title>
        <authorList>
            <person name="Zhou Z."/>
            <person name="Liu Y."/>
            <person name="Xu W."/>
            <person name="Pan J."/>
            <person name="Luo Z.H."/>
            <person name="Li M."/>
        </authorList>
    </citation>
    <scope>NUCLEOTIDE SEQUENCE [LARGE SCALE GENOMIC DNA]</scope>
    <source>
        <strain evidence="8">SpSt-594</strain>
    </source>
</reference>
<dbReference type="PANTHER" id="PTHR43584:SF3">
    <property type="entry name" value="BIFUNCTIONAL PROTEIN GLMU"/>
    <property type="match status" value="1"/>
</dbReference>
<evidence type="ECO:0000256" key="4">
    <source>
        <dbReference type="ARBA" id="ARBA00048247"/>
    </source>
</evidence>
<evidence type="ECO:0000256" key="5">
    <source>
        <dbReference type="ARBA" id="ARBA00048493"/>
    </source>
</evidence>
<dbReference type="SUPFAM" id="SSF53448">
    <property type="entry name" value="Nucleotide-diphospho-sugar transferases"/>
    <property type="match status" value="1"/>
</dbReference>
<gene>
    <name evidence="8" type="ORF">ENT60_02805</name>
</gene>
<dbReference type="GO" id="GO:0019134">
    <property type="term" value="F:glucosamine-1-phosphate N-acetyltransferase activity"/>
    <property type="evidence" value="ECO:0007669"/>
    <property type="project" value="UniProtKB-EC"/>
</dbReference>
<evidence type="ECO:0000256" key="2">
    <source>
        <dbReference type="ARBA" id="ARBA00022695"/>
    </source>
</evidence>
<evidence type="ECO:0000256" key="3">
    <source>
        <dbReference type="ARBA" id="ARBA00023315"/>
    </source>
</evidence>
<evidence type="ECO:0000259" key="7">
    <source>
        <dbReference type="Pfam" id="PF00483"/>
    </source>
</evidence>
<keyword evidence="3" id="KW-0012">Acyltransferase</keyword>
<protein>
    <recommendedName>
        <fullName evidence="7">Nucleotidyl transferase domain-containing protein</fullName>
    </recommendedName>
</protein>
<accession>A0A7C4S1H0</accession>
<dbReference type="EMBL" id="DSZH01000128">
    <property type="protein sequence ID" value="HGU47478.1"/>
    <property type="molecule type" value="Genomic_DNA"/>
</dbReference>
<dbReference type="Pfam" id="PF00483">
    <property type="entry name" value="NTP_transferase"/>
    <property type="match status" value="1"/>
</dbReference>
<organism evidence="8">
    <name type="scientific">candidate division WOR-3 bacterium</name>
    <dbReference type="NCBI Taxonomy" id="2052148"/>
    <lineage>
        <taxon>Bacteria</taxon>
        <taxon>Bacteria division WOR-3</taxon>
    </lineage>
</organism>
<dbReference type="GO" id="GO:0003977">
    <property type="term" value="F:UDP-N-acetylglucosamine diphosphorylase activity"/>
    <property type="evidence" value="ECO:0007669"/>
    <property type="project" value="UniProtKB-EC"/>
</dbReference>
<comment type="function">
    <text evidence="6">Catalyzes the last two sequential reactions in the de novo biosynthetic pathway for UDP-N-acetylglucosamine (UDP-GlcNAc). The C-terminal domain catalyzes the transfer of acetyl group from acetyl coenzyme A to glucosamine-1-phosphate (GlcN-1-P) to produce N-acetylglucosamine-1-phosphate (GlcNAc-1-P), which is converted into UDP-GlcNAc by the transfer of uridine 5-monophosphate (from uridine 5-triphosphate), a reaction catalyzed by the N-terminal domain.</text>
</comment>
<dbReference type="AlphaFoldDB" id="A0A7C4S1H0"/>
<proteinExistence type="predicted"/>